<evidence type="ECO:0000259" key="1">
    <source>
        <dbReference type="PROSITE" id="PS50202"/>
    </source>
</evidence>
<proteinExistence type="predicted"/>
<name>A0A0G0G9W5_9BACT</name>
<dbReference type="EMBL" id="LBRA01000003">
    <property type="protein sequence ID" value="KKP88517.1"/>
    <property type="molecule type" value="Genomic_DNA"/>
</dbReference>
<gene>
    <name evidence="2" type="ORF">UR92_C0003G0019</name>
</gene>
<dbReference type="PROSITE" id="PS50202">
    <property type="entry name" value="MSP"/>
    <property type="match status" value="1"/>
</dbReference>
<dbReference type="InterPro" id="IPR000535">
    <property type="entry name" value="MSP_dom"/>
</dbReference>
<dbReference type="Proteomes" id="UP000034683">
    <property type="component" value="Unassembled WGS sequence"/>
</dbReference>
<evidence type="ECO:0000313" key="3">
    <source>
        <dbReference type="Proteomes" id="UP000034683"/>
    </source>
</evidence>
<reference evidence="2 3" key="1">
    <citation type="journal article" date="2015" name="Nature">
        <title>rRNA introns, odd ribosomes, and small enigmatic genomes across a large radiation of phyla.</title>
        <authorList>
            <person name="Brown C.T."/>
            <person name="Hug L.A."/>
            <person name="Thomas B.C."/>
            <person name="Sharon I."/>
            <person name="Castelle C.J."/>
            <person name="Singh A."/>
            <person name="Wilkins M.J."/>
            <person name="Williams K.H."/>
            <person name="Banfield J.F."/>
        </authorList>
    </citation>
    <scope>NUCLEOTIDE SEQUENCE [LARGE SCALE GENOMIC DNA]</scope>
</reference>
<evidence type="ECO:0000313" key="2">
    <source>
        <dbReference type="EMBL" id="KKP88517.1"/>
    </source>
</evidence>
<accession>A0A0G0G9W5</accession>
<protein>
    <recommendedName>
        <fullName evidence="1">MSP domain-containing protein</fullName>
    </recommendedName>
</protein>
<sequence length="46" mass="5254">MKRKKPTTRVIAFAIHTSFDVRPATVAPNDGFFAPLQALQPYLKYF</sequence>
<organism evidence="2 3">
    <name type="scientific">Candidatus Nomurabacteria bacterium GW2011_GWA2_35_80</name>
    <dbReference type="NCBI Taxonomy" id="1618733"/>
    <lineage>
        <taxon>Bacteria</taxon>
        <taxon>Candidatus Nomuraibacteriota</taxon>
    </lineage>
</organism>
<feature type="domain" description="MSP" evidence="1">
    <location>
        <begin position="1"/>
        <end position="46"/>
    </location>
</feature>
<comment type="caution">
    <text evidence="2">The sequence shown here is derived from an EMBL/GenBank/DDBJ whole genome shotgun (WGS) entry which is preliminary data.</text>
</comment>
<dbReference type="AlphaFoldDB" id="A0A0G0G9W5"/>